<comment type="caution">
    <text evidence="15">The sequence shown here is derived from an EMBL/GenBank/DDBJ whole genome shotgun (WGS) entry which is preliminary data.</text>
</comment>
<dbReference type="InterPro" id="IPR038120">
    <property type="entry name" value="Rpb1_funnel_sf"/>
</dbReference>
<comment type="catalytic activity">
    <reaction evidence="8 9 11">
        <text>RNA(n) + a ribonucleoside 5'-triphosphate = RNA(n+1) + diphosphate</text>
        <dbReference type="Rhea" id="RHEA:21248"/>
        <dbReference type="Rhea" id="RHEA-COMP:14527"/>
        <dbReference type="Rhea" id="RHEA-COMP:17342"/>
        <dbReference type="ChEBI" id="CHEBI:33019"/>
        <dbReference type="ChEBI" id="CHEBI:61557"/>
        <dbReference type="ChEBI" id="CHEBI:140395"/>
        <dbReference type="EC" id="2.7.7.6"/>
    </reaction>
</comment>
<keyword evidence="3 9" id="KW-0240">DNA-directed RNA polymerase</keyword>
<keyword evidence="4 9" id="KW-0808">Transferase</keyword>
<dbReference type="InterPro" id="IPR014724">
    <property type="entry name" value="RNA_pol_RPB2_OB-fold"/>
</dbReference>
<dbReference type="Pfam" id="PF04561">
    <property type="entry name" value="RNA_pol_Rpb2_2"/>
    <property type="match status" value="1"/>
</dbReference>
<dbReference type="InterPro" id="IPR012754">
    <property type="entry name" value="DNA-dir_RpoC_beta_prime_bact"/>
</dbReference>
<evidence type="ECO:0000313" key="16">
    <source>
        <dbReference type="Proteomes" id="UP000176568"/>
    </source>
</evidence>
<comment type="cofactor">
    <cofactor evidence="10">
        <name>Zn(2+)</name>
        <dbReference type="ChEBI" id="CHEBI:29105"/>
    </cofactor>
    <text evidence="10">Binds 2 Zn(2+) ions per subunit.</text>
</comment>
<dbReference type="Gene3D" id="3.90.1110.10">
    <property type="entry name" value="RNA polymerase Rpb2, domain 2"/>
    <property type="match status" value="1"/>
</dbReference>
<dbReference type="Gene3D" id="1.10.40.90">
    <property type="match status" value="1"/>
</dbReference>
<evidence type="ECO:0000256" key="11">
    <source>
        <dbReference type="RuleBase" id="RU004279"/>
    </source>
</evidence>
<dbReference type="InterPro" id="IPR007641">
    <property type="entry name" value="RNA_pol_Rpb2_7"/>
</dbReference>
<dbReference type="Gene3D" id="2.30.150.10">
    <property type="entry name" value="DNA-directed RNA polymerase, beta subunit, external 1 domain"/>
    <property type="match status" value="1"/>
</dbReference>
<dbReference type="GO" id="GO:0003899">
    <property type="term" value="F:DNA-directed RNA polymerase activity"/>
    <property type="evidence" value="ECO:0007669"/>
    <property type="project" value="UniProtKB-UniRule"/>
</dbReference>
<dbReference type="InterPro" id="IPR045867">
    <property type="entry name" value="DNA-dir_RpoC_beta_prime"/>
</dbReference>
<evidence type="ECO:0000256" key="4">
    <source>
        <dbReference type="ARBA" id="ARBA00022679"/>
    </source>
</evidence>
<dbReference type="InterPro" id="IPR010243">
    <property type="entry name" value="RNA_pol_bsu_bac"/>
</dbReference>
<dbReference type="PANTHER" id="PTHR19376">
    <property type="entry name" value="DNA-DIRECTED RNA POLYMERASE"/>
    <property type="match status" value="1"/>
</dbReference>
<feature type="coiled-coil region" evidence="13">
    <location>
        <begin position="1201"/>
        <end position="1228"/>
    </location>
</feature>
<dbReference type="InterPro" id="IPR007080">
    <property type="entry name" value="RNA_pol_Rpb1_1"/>
</dbReference>
<comment type="subunit">
    <text evidence="9 12">The RNAP catalytic core consists of 2 alpha, 1 beta, 1 beta' and 1 omega subunit. When a sigma factor is associated with the core the holoenzyme is formed, which can initiate transcription.</text>
</comment>
<dbReference type="HAMAP" id="MF_01321">
    <property type="entry name" value="RNApol_bact_RpoB"/>
    <property type="match status" value="1"/>
</dbReference>
<keyword evidence="13" id="KW-0175">Coiled coil</keyword>
<dbReference type="InterPro" id="IPR006592">
    <property type="entry name" value="RNA_pol_N"/>
</dbReference>
<comment type="function">
    <text evidence="9 11">DNA-dependent RNA polymerase catalyzes the transcription of DNA into RNA using the four ribonucleoside triphosphates as substrates.</text>
</comment>
<feature type="binding site" evidence="10">
    <location>
        <position position="1135"/>
    </location>
    <ligand>
        <name>Zn(2+)</name>
        <dbReference type="ChEBI" id="CHEBI:29105"/>
        <label>1</label>
    </ligand>
</feature>
<dbReference type="CDD" id="cd01609">
    <property type="entry name" value="RNAP_beta'_N"/>
    <property type="match status" value="1"/>
</dbReference>
<proteinExistence type="inferred from homology"/>
<feature type="domain" description="RNA polymerase N-terminal" evidence="14">
    <location>
        <begin position="1325"/>
        <end position="1610"/>
    </location>
</feature>
<dbReference type="Gene3D" id="1.10.274.100">
    <property type="entry name" value="RNA polymerase Rpb1, domain 3"/>
    <property type="match status" value="2"/>
</dbReference>
<feature type="binding site" evidence="10">
    <location>
        <position position="1889"/>
    </location>
    <ligand>
        <name>Zn(2+)</name>
        <dbReference type="ChEBI" id="CHEBI:29105"/>
        <label>2</label>
    </ligand>
</feature>
<evidence type="ECO:0000256" key="7">
    <source>
        <dbReference type="ARBA" id="ARBA00023163"/>
    </source>
</evidence>
<dbReference type="InterPro" id="IPR044893">
    <property type="entry name" value="RNA_pol_Rpb1_clamp_domain"/>
</dbReference>
<evidence type="ECO:0000256" key="6">
    <source>
        <dbReference type="ARBA" id="ARBA00022723"/>
    </source>
</evidence>
<keyword evidence="7 9" id="KW-0804">Transcription</keyword>
<keyword evidence="10" id="KW-0460">Magnesium</keyword>
<dbReference type="Pfam" id="PF04997">
    <property type="entry name" value="RNA_pol_Rpb1_1"/>
    <property type="match status" value="1"/>
</dbReference>
<dbReference type="Pfam" id="PF04560">
    <property type="entry name" value="RNA_pol_Rpb2_7"/>
    <property type="match status" value="1"/>
</dbReference>
<dbReference type="HAMAP" id="MF_01322">
    <property type="entry name" value="RNApol_bact_RpoC"/>
    <property type="match status" value="1"/>
</dbReference>
<dbReference type="PANTHER" id="PTHR19376:SF54">
    <property type="entry name" value="DNA-DIRECTED RNA POLYMERASE SUBUNIT BETA"/>
    <property type="match status" value="1"/>
</dbReference>
<dbReference type="InterPro" id="IPR042102">
    <property type="entry name" value="RNA_pol_Rpb1_3_sf"/>
</dbReference>
<dbReference type="InterPro" id="IPR007081">
    <property type="entry name" value="RNA_pol_Rpb1_5"/>
</dbReference>
<dbReference type="Proteomes" id="UP000176568">
    <property type="component" value="Unassembled WGS sequence"/>
</dbReference>
<dbReference type="Gene3D" id="3.90.1100.10">
    <property type="match status" value="1"/>
</dbReference>
<evidence type="ECO:0000313" key="15">
    <source>
        <dbReference type="EMBL" id="OGC88821.1"/>
    </source>
</evidence>
<evidence type="ECO:0000256" key="2">
    <source>
        <dbReference type="ARBA" id="ARBA00009839"/>
    </source>
</evidence>
<dbReference type="GO" id="GO:0006351">
    <property type="term" value="P:DNA-templated transcription"/>
    <property type="evidence" value="ECO:0007669"/>
    <property type="project" value="UniProtKB-UniRule"/>
</dbReference>
<dbReference type="Gene3D" id="1.10.150.390">
    <property type="match status" value="1"/>
</dbReference>
<reference evidence="15 16" key="1">
    <citation type="journal article" date="2016" name="Nat. Commun.">
        <title>Thousands of microbial genomes shed light on interconnected biogeochemical processes in an aquifer system.</title>
        <authorList>
            <person name="Anantharaman K."/>
            <person name="Brown C.T."/>
            <person name="Hug L.A."/>
            <person name="Sharon I."/>
            <person name="Castelle C.J."/>
            <person name="Probst A.J."/>
            <person name="Thomas B.C."/>
            <person name="Singh A."/>
            <person name="Wilkins M.J."/>
            <person name="Karaoz U."/>
            <person name="Brodie E.L."/>
            <person name="Williams K.H."/>
            <person name="Hubbard S.S."/>
            <person name="Banfield J.F."/>
        </authorList>
    </citation>
    <scope>NUCLEOTIDE SEQUENCE [LARGE SCALE GENOMIC DNA]</scope>
</reference>
<feature type="binding site" evidence="10">
    <location>
        <position position="1970"/>
    </location>
    <ligand>
        <name>Zn(2+)</name>
        <dbReference type="ChEBI" id="CHEBI:29105"/>
        <label>2</label>
    </ligand>
</feature>
<organism evidence="15 16">
    <name type="scientific">Candidatus Adlerbacteria bacterium RIFOXYC1_FULL_48_26</name>
    <dbReference type="NCBI Taxonomy" id="1797247"/>
    <lineage>
        <taxon>Bacteria</taxon>
        <taxon>Candidatus Adleribacteriota</taxon>
    </lineage>
</organism>
<dbReference type="GO" id="GO:0003677">
    <property type="term" value="F:DNA binding"/>
    <property type="evidence" value="ECO:0007669"/>
    <property type="project" value="UniProtKB-UniRule"/>
</dbReference>
<dbReference type="Gene3D" id="2.40.50.100">
    <property type="match status" value="2"/>
</dbReference>
<dbReference type="Gene3D" id="2.40.40.20">
    <property type="match status" value="1"/>
</dbReference>
<comment type="similarity">
    <text evidence="1">In the N-terminal section; belongs to the RNA polymerase beta chain family.</text>
</comment>
<dbReference type="InterPro" id="IPR042107">
    <property type="entry name" value="DNA-dir_RNA_pol_bsu_ext_1_sf"/>
</dbReference>
<dbReference type="Pfam" id="PF00562">
    <property type="entry name" value="RNA_pol_Rpb2_6"/>
    <property type="match status" value="1"/>
</dbReference>
<dbReference type="Gene3D" id="4.10.860.120">
    <property type="entry name" value="RNA polymerase II, clamp domain"/>
    <property type="match status" value="1"/>
</dbReference>
<keyword evidence="6 10" id="KW-0479">Metal-binding</keyword>
<feature type="binding site" evidence="10">
    <location>
        <position position="1557"/>
    </location>
    <ligand>
        <name>Mg(2+)</name>
        <dbReference type="ChEBI" id="CHEBI:18420"/>
    </ligand>
</feature>
<evidence type="ECO:0000259" key="14">
    <source>
        <dbReference type="SMART" id="SM00663"/>
    </source>
</evidence>
<dbReference type="SUPFAM" id="SSF64484">
    <property type="entry name" value="beta and beta-prime subunits of DNA dependent RNA-polymerase"/>
    <property type="match status" value="2"/>
</dbReference>
<dbReference type="GO" id="GO:0032549">
    <property type="term" value="F:ribonucleoside binding"/>
    <property type="evidence" value="ECO:0007669"/>
    <property type="project" value="InterPro"/>
</dbReference>
<dbReference type="InterPro" id="IPR007642">
    <property type="entry name" value="RNA_pol_Rpb2_2"/>
</dbReference>
<dbReference type="InterPro" id="IPR007066">
    <property type="entry name" value="RNA_pol_Rpb1_3"/>
</dbReference>
<dbReference type="InterPro" id="IPR007083">
    <property type="entry name" value="RNA_pol_Rpb1_4"/>
</dbReference>
<evidence type="ECO:0000256" key="10">
    <source>
        <dbReference type="HAMAP-Rule" id="MF_01322"/>
    </source>
</evidence>
<dbReference type="NCBIfam" id="NF001616">
    <property type="entry name" value="PRK00405.1"/>
    <property type="match status" value="1"/>
</dbReference>
<feature type="binding site" evidence="10">
    <location>
        <position position="1960"/>
    </location>
    <ligand>
        <name>Zn(2+)</name>
        <dbReference type="ChEBI" id="CHEBI:29105"/>
        <label>2</label>
    </ligand>
</feature>
<dbReference type="Gene3D" id="2.40.50.150">
    <property type="match status" value="1"/>
</dbReference>
<dbReference type="SMART" id="SM00663">
    <property type="entry name" value="RPOLA_N"/>
    <property type="match status" value="1"/>
</dbReference>
<dbReference type="InterPro" id="IPR019462">
    <property type="entry name" value="DNA-dir_RNA_pol_bsu_external_1"/>
</dbReference>
<comment type="cofactor">
    <cofactor evidence="10">
        <name>Mg(2+)</name>
        <dbReference type="ChEBI" id="CHEBI:18420"/>
    </cofactor>
    <text evidence="10">Binds 1 Mg(2+) ion per subunit.</text>
</comment>
<dbReference type="Gene3D" id="1.10.132.30">
    <property type="match status" value="1"/>
</dbReference>
<dbReference type="CDD" id="cd02655">
    <property type="entry name" value="RNAP_beta'_C"/>
    <property type="match status" value="1"/>
</dbReference>
<name>A0A1F4Y4I7_9BACT</name>
<sequence>MREQKFFSRYREPRTETPNLVAAQVDSFNTLLKDGVKEIFKEFTPIKDYSGKKFDLEFVKIELGEPKFDEHYAKSQKMSLDIPLRAIVRVKNKVAGTEKEQEIFLADFPVMTDHGSFVINGVERVIVPQLARSYGVFFTADEVKGKRHFGAKVIPSRGAWIEIESDADGMLWVRIDRKRKFPASSLLRVLGAPQDADIKKLFSKTPQGEAWAALSIEKDPAKTVDEAYVEIHKRLRDGDLATAANAREYINSIFSEERYDLSRVGRYRFNQRFNKSLDEKELTRRTLSLDDIVMVLQHVLELENDPEAVEDNIDHLGSRRVRYVGEMLQQRLRVGLTHMKRNIQDRMSTIDTEATMPQQFVNPRPLQARIKEFFTTNQLAQFMQQTNSLEELEHLRTLSALGPGGLTRERAGFEVRDVHPSHYGRLCPIQTPEGPNIGLILRLSTFARVNEFGMIETPYVKVAGGKVTGEVVYLNAAEEEKQIIAHGATRVDPDGKITEDMVEVRLSGSPTRMPRNEVKYIDVDPAQPFSIATSMIPFLEHDDANRSLMGSNMQKQATPVILPEAPLVATGMEARAARDTGRLTLAKEAGTVVQADGKRVIVKNEKGKDMEYPLVNFVRTNGFTALHSRPAVSVGTKVKKGDLLADTSTSDGGQLALGQNALVAFMCWSGANYEDAIIISERLVKDGKFSSIHIEEFVCNVRDTKLGAEETTHDIPNVSETKLRNLDEDGVVRVGSEVRPGDILVGKITPKGETQLTPEERLLRSIFGDKARDVKDSSLRMENGKRGRIISVKVFSREAGHHLESGIIKRIHIEIAQLRTVSVGDKLAGRHGNKGVISRILPEEDMPYMEDGRPVDVILTPLGVPSRMNLGQILELHLGLAANTLNYQAICPPFAGATEGEIREELNKAGFNESGKIKLYDGRTGEKFEQDIAVGYMYILKLHHMVEDKIHMRSIGPYSLITQQPLGGKAQGGGQRFGEMEVWALLGYGAAYTLREMLTIKSDDIMGRSAAFDSIVRGERISNHYAPASFNVLLHTLRGLALDVELLRGGSVVANARKTPGAEVSDFDAVRIRPASPERILEWSYGEVTKPETINYRTQRPEKNSLFDEKIFGPEKDYECYCGKYRGIRYKGIICEKCGVEITRAIVRRERMGHVDLAVPVAHVWFLRAIPSRLAMVLGISGGDLEKVVYFAGYIVNQVHKAEKERIVSELENEYKSKVKNLQDEKSKDKMKELFLEAKRDIDNIYVGSVLDEPKYHRYAIKYGAMFEAGIGAEALYNLCKGLDLKEMVAEVETALLKAGAADREKFGKRLSLLRGMIKANVRPEWMFLSRIPVIPPGLRPMVALDGGRHATSDSNDLYRRVINRNNRLKKLIEISAPDVILRNEKRILQEAIDALIDNSIRHGGAAFSATTQARTRPLKSLSDNLKGKHGLFRQNLLGKRVDYSGRSVIVVGPELRLNQCGLPKHMALELFRPFVIGKLLEKELAFNIRGAGRLIDEGVPEVWAILEDVIKDKYVLLNRAPTLHRLGIQAFQPILIEGNAIQLHPLVCPAFNADFDGDQMAVHVPLSPEAQSEAREIMSATKNILKPGNGEPVVASKLLDILLGSYWMTKEVEGMKGEGLAFPSPNSAILAYDYGHVGFQAKVKVMPSDKEKYAAFGGQLFETTVGRLLFNTVFPSDYPFINTPIDKKGLTKLLDDLINRYGLDKIPEILDRIKNFGFRYVTQSGTTWSLDDIRVPKEKDDIVAAAEKKSAEVVQHWQNGLLSEEERYRMNVEIWHGAKSDVEKLMPGTLAAHGSVSDMLKSGARGSIAQVTMMAGMKGLIASPTGEAIEFPITKSMKEGLSPLEYFITTHGSRKGLSDTALNTAKAGYLTRRLFDVAQDVVVSLEDCGTKDGLEIKRESASGIGTFLAQNIGGRYLAADIEHDGKVQYKKGHFLTHADAKHVEEMGVESVIVRSPVSCKAHRGLCVHCYGADLGTMKPVALGEAVGTVAAQAIGEPGTQLTMRTFHAGGAAAVGGDITSGLPRVEEIFERRAPRNPAIIASVSGEVIEVKDEGKEKIIVVAPDLEYRKKSAKAGDTIEYDVNFRRIPLVKAGQRIEKGQFLTDGSADLSDLFKYAGKERTQEYIISEIVKIYELQGANISAKHLEVIVRQMFSRLKVSNAGGTEYSVGDVVSAADLNAASDVAKDAGGEAAKGDALVMGILDVSLSRQSFLSAASFQNTTRMLIKASMYGSTDPLEGLKENVIIGRLIPAGTGFKGSPKEKLVNRFAPQAPEQAAPVASKEEVA</sequence>
<dbReference type="InterPro" id="IPR000722">
    <property type="entry name" value="RNA_pol_asu"/>
</dbReference>
<feature type="binding site" evidence="10">
    <location>
        <position position="1122"/>
    </location>
    <ligand>
        <name>Zn(2+)</name>
        <dbReference type="ChEBI" id="CHEBI:29105"/>
        <label>1</label>
    </ligand>
</feature>
<feature type="binding site" evidence="10">
    <location>
        <position position="1967"/>
    </location>
    <ligand>
        <name>Zn(2+)</name>
        <dbReference type="ChEBI" id="CHEBI:29105"/>
        <label>2</label>
    </ligand>
</feature>
<dbReference type="EC" id="2.7.7.6" evidence="9"/>
<dbReference type="Pfam" id="PF05000">
    <property type="entry name" value="RNA_pol_Rpb1_4"/>
    <property type="match status" value="1"/>
</dbReference>
<dbReference type="Gene3D" id="3.90.1800.10">
    <property type="entry name" value="RNA polymerase alpha subunit dimerisation domain"/>
    <property type="match status" value="1"/>
</dbReference>
<comment type="similarity">
    <text evidence="9 12">Belongs to the RNA polymerase beta chain family.</text>
</comment>
<dbReference type="Pfam" id="PF04983">
    <property type="entry name" value="RNA_pol_Rpb1_3"/>
    <property type="match status" value="1"/>
</dbReference>
<feature type="binding site" evidence="10">
    <location>
        <position position="1559"/>
    </location>
    <ligand>
        <name>Mg(2+)</name>
        <dbReference type="ChEBI" id="CHEBI:18420"/>
    </ligand>
</feature>
<dbReference type="NCBIfam" id="TIGR02013">
    <property type="entry name" value="rpoB"/>
    <property type="match status" value="1"/>
</dbReference>
<comment type="similarity">
    <text evidence="2">In the C-terminal section; belongs to the RNA polymerase beta' chain family.</text>
</comment>
<dbReference type="InterPro" id="IPR007645">
    <property type="entry name" value="RNA_pol_Rpb2_3"/>
</dbReference>
<dbReference type="GO" id="GO:0000428">
    <property type="term" value="C:DNA-directed RNA polymerase complex"/>
    <property type="evidence" value="ECO:0007669"/>
    <property type="project" value="UniProtKB-KW"/>
</dbReference>
<dbReference type="InterPro" id="IPR007644">
    <property type="entry name" value="RNA_pol_bsu_protrusion"/>
</dbReference>
<protein>
    <recommendedName>
        <fullName evidence="9 10">Multifunctional fusion protein</fullName>
    </recommendedName>
    <domain>
        <recommendedName>
            <fullName evidence="9">DNA-directed RNA polymerase subunit beta</fullName>
            <shortName evidence="9">RNAP subunit beta</shortName>
            <ecNumber evidence="9">2.7.7.6</ecNumber>
        </recommendedName>
        <alternativeName>
            <fullName evidence="9">RNA polymerase subunit beta</fullName>
        </alternativeName>
        <alternativeName>
            <fullName evidence="9">Transcriptase subunit beta</fullName>
        </alternativeName>
    </domain>
    <domain>
        <recommendedName>
            <fullName evidence="10">DNA-directed RNA polymerase subunit beta'</fullName>
            <shortName evidence="10">RNAP subunit beta'</shortName>
        </recommendedName>
        <alternativeName>
            <fullName evidence="10">RNA polymerase subunit beta'</fullName>
        </alternativeName>
        <alternativeName>
            <fullName evidence="10">Transcriptase subunit beta'</fullName>
        </alternativeName>
    </domain>
</protein>
<evidence type="ECO:0000256" key="3">
    <source>
        <dbReference type="ARBA" id="ARBA00022478"/>
    </source>
</evidence>
<dbReference type="Gene3D" id="1.10.1790.20">
    <property type="match status" value="1"/>
</dbReference>
<feature type="binding site" evidence="10">
    <location>
        <position position="1555"/>
    </location>
    <ligand>
        <name>Mg(2+)</name>
        <dbReference type="ChEBI" id="CHEBI:18420"/>
    </ligand>
</feature>
<dbReference type="CDD" id="cd00653">
    <property type="entry name" value="RNA_pol_B_RPB2"/>
    <property type="match status" value="1"/>
</dbReference>
<feature type="binding site" evidence="10">
    <location>
        <position position="1120"/>
    </location>
    <ligand>
        <name>Zn(2+)</name>
        <dbReference type="ChEBI" id="CHEBI:29105"/>
        <label>1</label>
    </ligand>
</feature>
<keyword evidence="10" id="KW-0862">Zinc</keyword>
<evidence type="ECO:0000256" key="8">
    <source>
        <dbReference type="ARBA" id="ARBA00048552"/>
    </source>
</evidence>
<dbReference type="EMBL" id="MEXB01000003">
    <property type="protein sequence ID" value="OGC88821.1"/>
    <property type="molecule type" value="Genomic_DNA"/>
</dbReference>
<dbReference type="Pfam" id="PF04998">
    <property type="entry name" value="RNA_pol_Rpb1_5"/>
    <property type="match status" value="1"/>
</dbReference>
<evidence type="ECO:0000256" key="13">
    <source>
        <dbReference type="SAM" id="Coils"/>
    </source>
</evidence>
<dbReference type="InterPro" id="IPR007121">
    <property type="entry name" value="RNA_pol_bsu_CS"/>
</dbReference>
<dbReference type="Pfam" id="PF04565">
    <property type="entry name" value="RNA_pol_Rpb2_3"/>
    <property type="match status" value="1"/>
</dbReference>
<dbReference type="Pfam" id="PF04563">
    <property type="entry name" value="RNA_pol_Rpb2_1"/>
    <property type="match status" value="1"/>
</dbReference>
<dbReference type="InterPro" id="IPR007120">
    <property type="entry name" value="DNA-dir_RNAP_su2_dom"/>
</dbReference>
<dbReference type="Pfam" id="PF00623">
    <property type="entry name" value="RNA_pol_Rpb1_2"/>
    <property type="match status" value="2"/>
</dbReference>
<dbReference type="InterPro" id="IPR037034">
    <property type="entry name" value="RNA_pol_Rpb2_2_sf"/>
</dbReference>
<gene>
    <name evidence="10" type="primary">rpoC</name>
    <name evidence="9" type="synonym">rpoB</name>
    <name evidence="15" type="ORF">A2419_03550</name>
</gene>
<dbReference type="InterPro" id="IPR037033">
    <property type="entry name" value="DNA-dir_RNAP_su2_hyb_sf"/>
</dbReference>
<dbReference type="PROSITE" id="PS01166">
    <property type="entry name" value="RNA_POL_BETA"/>
    <property type="match status" value="1"/>
</dbReference>
<dbReference type="InterPro" id="IPR015712">
    <property type="entry name" value="DNA-dir_RNA_pol_su2"/>
</dbReference>
<dbReference type="Pfam" id="PF10385">
    <property type="entry name" value="RNA_pol_Rpb2_45"/>
    <property type="match status" value="1"/>
</dbReference>
<dbReference type="NCBIfam" id="TIGR02386">
    <property type="entry name" value="rpoC_TIGR"/>
    <property type="match status" value="1"/>
</dbReference>
<feature type="binding site" evidence="10">
    <location>
        <position position="1138"/>
    </location>
    <ligand>
        <name>Zn(2+)</name>
        <dbReference type="ChEBI" id="CHEBI:29105"/>
        <label>1</label>
    </ligand>
</feature>
<evidence type="ECO:0000256" key="5">
    <source>
        <dbReference type="ARBA" id="ARBA00022695"/>
    </source>
</evidence>
<dbReference type="STRING" id="1797247.A2419_03550"/>
<comment type="similarity">
    <text evidence="10 11">Belongs to the RNA polymerase beta' chain family.</text>
</comment>
<evidence type="ECO:0000256" key="1">
    <source>
        <dbReference type="ARBA" id="ARBA00007616"/>
    </source>
</evidence>
<accession>A0A1F4Y4I7</accession>
<evidence type="ECO:0000256" key="12">
    <source>
        <dbReference type="RuleBase" id="RU363031"/>
    </source>
</evidence>
<evidence type="ECO:0000256" key="9">
    <source>
        <dbReference type="HAMAP-Rule" id="MF_01321"/>
    </source>
</evidence>
<dbReference type="Gene3D" id="2.40.270.10">
    <property type="entry name" value="DNA-directed RNA polymerase, subunit 2, domain 6"/>
    <property type="match status" value="2"/>
</dbReference>
<keyword evidence="5 9" id="KW-0548">Nucleotidyltransferase</keyword>
<dbReference type="GO" id="GO:0008270">
    <property type="term" value="F:zinc ion binding"/>
    <property type="evidence" value="ECO:0007669"/>
    <property type="project" value="UniProtKB-UniRule"/>
</dbReference>
<dbReference type="GO" id="GO:0000287">
    <property type="term" value="F:magnesium ion binding"/>
    <property type="evidence" value="ECO:0007669"/>
    <property type="project" value="UniProtKB-UniRule"/>
</dbReference>